<evidence type="ECO:0000313" key="12">
    <source>
        <dbReference type="EMBL" id="QKF79681.1"/>
    </source>
</evidence>
<evidence type="ECO:0000256" key="1">
    <source>
        <dbReference type="ARBA" id="ARBA00001947"/>
    </source>
</evidence>
<dbReference type="FunFam" id="3.40.50.300:FF:000352">
    <property type="entry name" value="ATP-dependent zinc metalloprotease FTSH 7, chloroplastic"/>
    <property type="match status" value="1"/>
</dbReference>
<dbReference type="GO" id="GO:0004222">
    <property type="term" value="F:metalloendopeptidase activity"/>
    <property type="evidence" value="ECO:0007669"/>
    <property type="project" value="InterPro"/>
</dbReference>
<keyword evidence="3" id="KW-0479">Metal-binding</keyword>
<dbReference type="GO" id="GO:0005886">
    <property type="term" value="C:plasma membrane"/>
    <property type="evidence" value="ECO:0007669"/>
    <property type="project" value="TreeGrafter"/>
</dbReference>
<keyword evidence="13" id="KW-1185">Reference proteome</keyword>
<keyword evidence="5 12" id="KW-0378">Hydrolase</keyword>
<evidence type="ECO:0000256" key="4">
    <source>
        <dbReference type="ARBA" id="ARBA00022741"/>
    </source>
</evidence>
<dbReference type="KEGG" id="carm:CARM_0768"/>
<dbReference type="CDD" id="cd19501">
    <property type="entry name" value="RecA-like_FtsH"/>
    <property type="match status" value="1"/>
</dbReference>
<evidence type="ECO:0000256" key="5">
    <source>
        <dbReference type="ARBA" id="ARBA00022801"/>
    </source>
</evidence>
<dbReference type="GO" id="GO:0005524">
    <property type="term" value="F:ATP binding"/>
    <property type="evidence" value="ECO:0007669"/>
    <property type="project" value="UniProtKB-KW"/>
</dbReference>
<name>A0A7L5I0N6_9BACT</name>
<evidence type="ECO:0000259" key="11">
    <source>
        <dbReference type="SMART" id="SM00382"/>
    </source>
</evidence>
<dbReference type="GO" id="GO:0016887">
    <property type="term" value="F:ATP hydrolysis activity"/>
    <property type="evidence" value="ECO:0007669"/>
    <property type="project" value="InterPro"/>
</dbReference>
<proteinExistence type="inferred from homology"/>
<evidence type="ECO:0000256" key="9">
    <source>
        <dbReference type="RuleBase" id="RU003651"/>
    </source>
</evidence>
<feature type="domain" description="AAA+ ATPase" evidence="11">
    <location>
        <begin position="178"/>
        <end position="314"/>
    </location>
</feature>
<keyword evidence="10" id="KW-0472">Membrane</keyword>
<dbReference type="GO" id="GO:0004176">
    <property type="term" value="F:ATP-dependent peptidase activity"/>
    <property type="evidence" value="ECO:0007669"/>
    <property type="project" value="InterPro"/>
</dbReference>
<evidence type="ECO:0000256" key="7">
    <source>
        <dbReference type="ARBA" id="ARBA00022840"/>
    </source>
</evidence>
<dbReference type="AlphaFoldDB" id="A0A7L5I0N6"/>
<dbReference type="InterPro" id="IPR027417">
    <property type="entry name" value="P-loop_NTPase"/>
</dbReference>
<reference evidence="12 13" key="1">
    <citation type="submission" date="2020-05" db="EMBL/GenBank/DDBJ databases">
        <title>Complete genome sequencing of Campylobacter and Arcobacter type strains.</title>
        <authorList>
            <person name="Miller W.G."/>
            <person name="Yee E."/>
        </authorList>
    </citation>
    <scope>NUCLEOTIDE SEQUENCE [LARGE SCALE GENOMIC DNA]</scope>
    <source>
        <strain evidence="12 13">CCUG 73571</strain>
    </source>
</reference>
<evidence type="ECO:0000256" key="8">
    <source>
        <dbReference type="ARBA" id="ARBA00023049"/>
    </source>
</evidence>
<dbReference type="Pfam" id="PF00004">
    <property type="entry name" value="AAA"/>
    <property type="match status" value="1"/>
</dbReference>
<evidence type="ECO:0000256" key="10">
    <source>
        <dbReference type="SAM" id="Phobius"/>
    </source>
</evidence>
<dbReference type="GO" id="GO:0006508">
    <property type="term" value="P:proteolysis"/>
    <property type="evidence" value="ECO:0007669"/>
    <property type="project" value="UniProtKB-KW"/>
</dbReference>
<dbReference type="SMART" id="SM00382">
    <property type="entry name" value="AAA"/>
    <property type="match status" value="1"/>
</dbReference>
<evidence type="ECO:0000313" key="13">
    <source>
        <dbReference type="Proteomes" id="UP000509246"/>
    </source>
</evidence>
<keyword evidence="6" id="KW-0862">Zinc</keyword>
<dbReference type="GO" id="GO:0046872">
    <property type="term" value="F:metal ion binding"/>
    <property type="evidence" value="ECO:0007669"/>
    <property type="project" value="UniProtKB-KW"/>
</dbReference>
<dbReference type="RefSeq" id="WP_139425175.1">
    <property type="nucleotide sequence ID" value="NZ_CBCSFY010000017.1"/>
</dbReference>
<comment type="cofactor">
    <cofactor evidence="1">
        <name>Zn(2+)</name>
        <dbReference type="ChEBI" id="CHEBI:29105"/>
    </cofactor>
</comment>
<dbReference type="Gene3D" id="3.40.50.300">
    <property type="entry name" value="P-loop containing nucleotide triphosphate hydrolases"/>
    <property type="match status" value="1"/>
</dbReference>
<dbReference type="PANTHER" id="PTHR23076">
    <property type="entry name" value="METALLOPROTEASE M41 FTSH"/>
    <property type="match status" value="1"/>
</dbReference>
<dbReference type="SUPFAM" id="SSF52540">
    <property type="entry name" value="P-loop containing nucleoside triphosphate hydrolases"/>
    <property type="match status" value="1"/>
</dbReference>
<dbReference type="GO" id="GO:0030163">
    <property type="term" value="P:protein catabolic process"/>
    <property type="evidence" value="ECO:0007669"/>
    <property type="project" value="TreeGrafter"/>
</dbReference>
<dbReference type="InterPro" id="IPR037219">
    <property type="entry name" value="Peptidase_M41-like"/>
</dbReference>
<dbReference type="InterPro" id="IPR003593">
    <property type="entry name" value="AAA+_ATPase"/>
</dbReference>
<dbReference type="PROSITE" id="PS00674">
    <property type="entry name" value="AAA"/>
    <property type="match status" value="1"/>
</dbReference>
<dbReference type="PANTHER" id="PTHR23076:SF97">
    <property type="entry name" value="ATP-DEPENDENT ZINC METALLOPROTEASE YME1L1"/>
    <property type="match status" value="1"/>
</dbReference>
<organism evidence="12 13">
    <name type="scientific">Campylobacter armoricus</name>
    <dbReference type="NCBI Taxonomy" id="2505970"/>
    <lineage>
        <taxon>Bacteria</taxon>
        <taxon>Pseudomonadati</taxon>
        <taxon>Campylobacterota</taxon>
        <taxon>Epsilonproteobacteria</taxon>
        <taxon>Campylobacterales</taxon>
        <taxon>Campylobacteraceae</taxon>
        <taxon>Campylobacter</taxon>
    </lineage>
</organism>
<keyword evidence="10" id="KW-0812">Transmembrane</keyword>
<accession>A0A7L5I0N6</accession>
<evidence type="ECO:0000256" key="2">
    <source>
        <dbReference type="ARBA" id="ARBA00022670"/>
    </source>
</evidence>
<dbReference type="EC" id="3.4.24.-" evidence="12"/>
<dbReference type="GO" id="GO:0005737">
    <property type="term" value="C:cytoplasm"/>
    <property type="evidence" value="ECO:0007669"/>
    <property type="project" value="UniProtKB-ARBA"/>
</dbReference>
<sequence length="534" mass="60677">MKNKKIILASFLLLCVLLIIGIVKNQPEYISKGVYDELLENDLIQKAIVDDNEVLLKSKEGNFLITKDVVDLNALWQKIPLEYTKDYNLGEIALILILLTFLVSFLLFLNKRNKDRQNLLSLEKNILEKNEHKNTIQAVVSDVKFKDVAGVDEAKVELLEIVDFLKNPQKYKNFGVKMPKGVLLVGPPGVGKTLIAKAVAGEAGVPFFYQSGASFVEIYVGMGAKRVRELFLKAKSQAPSIIFIDEIDAVGKSRGDFSNVERDNTLNQLLTQMDGFEDNSGVIVMAATNKIDLMDNALLRSGRFDRRIFISLPDFKDRMYILQNYMKEKNSNVNLEKIAKVSVGFSGAALETLVNEAAINAIRRKSDFIEESDFFAVLNKVLLGKKKIFSLNDNERKIQSTYQAAKALCAFYFDIKFEKITLIEDRFKEYENTIKSRSELLNKIKVFLAGSIAMELIFNESYTNAQSDLLKVKEILAFMENFGMLNEGLLQDQKQEVKEFLEMMKDKITKLASILLENEKIERQDVEKVIMELK</sequence>
<dbReference type="EMBL" id="CP053825">
    <property type="protein sequence ID" value="QKF79681.1"/>
    <property type="molecule type" value="Genomic_DNA"/>
</dbReference>
<dbReference type="Proteomes" id="UP000509246">
    <property type="component" value="Chromosome"/>
</dbReference>
<dbReference type="InterPro" id="IPR003960">
    <property type="entry name" value="ATPase_AAA_CS"/>
</dbReference>
<dbReference type="Gene3D" id="1.10.8.60">
    <property type="match status" value="1"/>
</dbReference>
<dbReference type="InterPro" id="IPR041569">
    <property type="entry name" value="AAA_lid_3"/>
</dbReference>
<keyword evidence="10" id="KW-1133">Transmembrane helix</keyword>
<protein>
    <submittedName>
        <fullName evidence="12">Integral membrane ATP-dependent zinc metallopeptidase</fullName>
        <ecNumber evidence="12">3.4.24.-</ecNumber>
    </submittedName>
</protein>
<gene>
    <name evidence="12" type="primary">ftsH1</name>
    <name evidence="12" type="ORF">CARM_0768</name>
</gene>
<keyword evidence="7 9" id="KW-0067">ATP-binding</keyword>
<dbReference type="Pfam" id="PF17862">
    <property type="entry name" value="AAA_lid_3"/>
    <property type="match status" value="1"/>
</dbReference>
<feature type="transmembrane region" description="Helical" evidence="10">
    <location>
        <begin position="92"/>
        <end position="109"/>
    </location>
</feature>
<dbReference type="Gene3D" id="1.20.58.760">
    <property type="entry name" value="Peptidase M41"/>
    <property type="match status" value="1"/>
</dbReference>
<dbReference type="InterPro" id="IPR003959">
    <property type="entry name" value="ATPase_AAA_core"/>
</dbReference>
<keyword evidence="4 9" id="KW-0547">Nucleotide-binding</keyword>
<keyword evidence="8" id="KW-0482">Metalloprotease</keyword>
<dbReference type="GeneID" id="56586505"/>
<keyword evidence="2" id="KW-0645">Protease</keyword>
<dbReference type="SUPFAM" id="SSF140990">
    <property type="entry name" value="FtsH protease domain-like"/>
    <property type="match status" value="1"/>
</dbReference>
<comment type="similarity">
    <text evidence="9">Belongs to the AAA ATPase family.</text>
</comment>
<evidence type="ECO:0000256" key="3">
    <source>
        <dbReference type="ARBA" id="ARBA00022723"/>
    </source>
</evidence>
<evidence type="ECO:0000256" key="6">
    <source>
        <dbReference type="ARBA" id="ARBA00022833"/>
    </source>
</evidence>